<accession>A0A517ZTV3</accession>
<protein>
    <submittedName>
        <fullName evidence="1">Uncharacterized protein</fullName>
    </submittedName>
</protein>
<organism evidence="1 2">
    <name type="scientific">Symmachiella dynata</name>
    <dbReference type="NCBI Taxonomy" id="2527995"/>
    <lineage>
        <taxon>Bacteria</taxon>
        <taxon>Pseudomonadati</taxon>
        <taxon>Planctomycetota</taxon>
        <taxon>Planctomycetia</taxon>
        <taxon>Planctomycetales</taxon>
        <taxon>Planctomycetaceae</taxon>
        <taxon>Symmachiella</taxon>
    </lineage>
</organism>
<evidence type="ECO:0000313" key="2">
    <source>
        <dbReference type="Proteomes" id="UP000319383"/>
    </source>
</evidence>
<evidence type="ECO:0000313" key="1">
    <source>
        <dbReference type="EMBL" id="QDU45903.1"/>
    </source>
</evidence>
<gene>
    <name evidence="1" type="ORF">Mal52_44000</name>
</gene>
<dbReference type="Proteomes" id="UP000319383">
    <property type="component" value="Chromosome"/>
</dbReference>
<dbReference type="RefSeq" id="WP_145378436.1">
    <property type="nucleotide sequence ID" value="NZ_CAXBED010000220.1"/>
</dbReference>
<dbReference type="EMBL" id="CP036276">
    <property type="protein sequence ID" value="QDU45903.1"/>
    <property type="molecule type" value="Genomic_DNA"/>
</dbReference>
<keyword evidence="2" id="KW-1185">Reference proteome</keyword>
<dbReference type="KEGG" id="sdyn:Mal52_44000"/>
<dbReference type="AlphaFoldDB" id="A0A517ZTV3"/>
<sequence length="139" mass="15642">MTQPPQWIQDLTYDATEEIHAFDVLAPVGCHYHQIDSQWEVTIFASRTEVVGGPKDGTQTSSNFSLNLNGVYKLLDDVTEFRWQALPVDEADDLGPHVSLVGTRDGHPVWLRILAQAPVNFEPGRFISAYDGNWDEAWT</sequence>
<reference evidence="1 2" key="1">
    <citation type="submission" date="2019-02" db="EMBL/GenBank/DDBJ databases">
        <title>Deep-cultivation of Planctomycetes and their phenomic and genomic characterization uncovers novel biology.</title>
        <authorList>
            <person name="Wiegand S."/>
            <person name="Jogler M."/>
            <person name="Boedeker C."/>
            <person name="Pinto D."/>
            <person name="Vollmers J."/>
            <person name="Rivas-Marin E."/>
            <person name="Kohn T."/>
            <person name="Peeters S.H."/>
            <person name="Heuer A."/>
            <person name="Rast P."/>
            <person name="Oberbeckmann S."/>
            <person name="Bunk B."/>
            <person name="Jeske O."/>
            <person name="Meyerdierks A."/>
            <person name="Storesund J.E."/>
            <person name="Kallscheuer N."/>
            <person name="Luecker S."/>
            <person name="Lage O.M."/>
            <person name="Pohl T."/>
            <person name="Merkel B.J."/>
            <person name="Hornburger P."/>
            <person name="Mueller R.-W."/>
            <person name="Bruemmer F."/>
            <person name="Labrenz M."/>
            <person name="Spormann A.M."/>
            <person name="Op den Camp H."/>
            <person name="Overmann J."/>
            <person name="Amann R."/>
            <person name="Jetten M.S.M."/>
            <person name="Mascher T."/>
            <person name="Medema M.H."/>
            <person name="Devos D.P."/>
            <person name="Kaster A.-K."/>
            <person name="Ovreas L."/>
            <person name="Rohde M."/>
            <person name="Galperin M.Y."/>
            <person name="Jogler C."/>
        </authorList>
    </citation>
    <scope>NUCLEOTIDE SEQUENCE [LARGE SCALE GENOMIC DNA]</scope>
    <source>
        <strain evidence="1 2">Mal52</strain>
    </source>
</reference>
<dbReference type="OrthoDB" id="215530at2"/>
<name>A0A517ZTV3_9PLAN</name>
<proteinExistence type="predicted"/>